<keyword evidence="3" id="KW-1185">Reference proteome</keyword>
<dbReference type="EMBL" id="CAJHOF010000014">
    <property type="protein sequence ID" value="CAD7289274.1"/>
    <property type="molecule type" value="Genomic_DNA"/>
</dbReference>
<dbReference type="Proteomes" id="UP000789803">
    <property type="component" value="Unassembled WGS sequence"/>
</dbReference>
<evidence type="ECO:0000313" key="3">
    <source>
        <dbReference type="Proteomes" id="UP000789803"/>
    </source>
</evidence>
<feature type="transmembrane region" description="Helical" evidence="1">
    <location>
        <begin position="563"/>
        <end position="582"/>
    </location>
</feature>
<keyword evidence="1" id="KW-0472">Membrane</keyword>
<accession>A0ABM8Q8W5</accession>
<feature type="transmembrane region" description="Helical" evidence="1">
    <location>
        <begin position="455"/>
        <end position="476"/>
    </location>
</feature>
<keyword evidence="1" id="KW-1133">Transmembrane helix</keyword>
<dbReference type="RefSeq" id="WP_229933223.1">
    <property type="nucleotide sequence ID" value="NZ_CAJHOF010000014.1"/>
</dbReference>
<proteinExistence type="predicted"/>
<gene>
    <name evidence="2" type="ORF">LMG7974_01435</name>
</gene>
<organism evidence="2 3">
    <name type="scientific">Campylobacter majalis</name>
    <dbReference type="NCBI Taxonomy" id="2790656"/>
    <lineage>
        <taxon>Bacteria</taxon>
        <taxon>Pseudomonadati</taxon>
        <taxon>Campylobacterota</taxon>
        <taxon>Epsilonproteobacteria</taxon>
        <taxon>Campylobacterales</taxon>
        <taxon>Campylobacteraceae</taxon>
        <taxon>Campylobacter</taxon>
    </lineage>
</organism>
<sequence length="735" mass="86224">MELNLNKSDNFVQNHKKLQEIFGDNKVKFRNEIGVDYTKRVHIVQDVDQINMVKNEQLQDILQQDIIEFHECKNLGYVLINDFKNIAFKNCKIEIFESRKSDTEIKENLTFLDCEFYSMNENIVLNSTNFKNIIFKDCIFNSSIKISGSKFENFIFENCDVNGKFIANDCIFENANFKDSHFYDIVNLKNSIFKNNVYFNNSIFNKFADFHECEFKNTASFYGVTFCQTPNFSSVSFDKKAILINMAFNSKTFDDIKRDCDEEAKNRLNDDKHTNKPEQEIYTKVYSDFRSSFALLKHTLNSSGNLIDASNHHKAELYCKEMELECSLGIKKYTAKQQNKQDMYIQRTDKQDINIIRFFKFIKFIILVLILILIWSIKSMFNIFRNTAKFILYLLLFTIFTILLYLFSTKKCAWKRKILISINKLKINNFTLWFDYMVLYLYRNTSNHHTNLNKIFNFTILMIATYGLNLLCTYNFNSFVIQQGMEAIYTILSIILIGCLAILVASNKKKIHLLSIRAIVFLSLVFTMITLPLQHISYVTFGILMYGLFTFLAFYLFMQKSKIAIIITKTVSYVILVSVLLIHPELINPTLNIFNKENMQNQLLLEEINKANYEILSNLTRLSFRDCDLKSETKFDEGSIINQREIIIANKETLENMFDLLFAPKSIDNFTGNKDDFIKTKTIVENQDIYLKIYNAIKLDKINSQTYKSTYILYILVMILCLYSLTKTARKNSVM</sequence>
<keyword evidence="1" id="KW-0812">Transmembrane</keyword>
<dbReference type="Gene3D" id="2.160.20.80">
    <property type="entry name" value="E3 ubiquitin-protein ligase SopA"/>
    <property type="match status" value="1"/>
</dbReference>
<dbReference type="InterPro" id="IPR001646">
    <property type="entry name" value="5peptide_repeat"/>
</dbReference>
<feature type="transmembrane region" description="Helical" evidence="1">
    <location>
        <begin position="390"/>
        <end position="407"/>
    </location>
</feature>
<reference evidence="2 3" key="1">
    <citation type="submission" date="2020-11" db="EMBL/GenBank/DDBJ databases">
        <authorList>
            <person name="Peeters C."/>
        </authorList>
    </citation>
    <scope>NUCLEOTIDE SEQUENCE [LARGE SCALE GENOMIC DNA]</scope>
    <source>
        <strain evidence="2 3">LMG 7974</strain>
    </source>
</reference>
<evidence type="ECO:0008006" key="4">
    <source>
        <dbReference type="Google" id="ProtNLM"/>
    </source>
</evidence>
<feature type="transmembrane region" description="Helical" evidence="1">
    <location>
        <begin position="488"/>
        <end position="505"/>
    </location>
</feature>
<feature type="transmembrane region" description="Helical" evidence="1">
    <location>
        <begin position="364"/>
        <end position="384"/>
    </location>
</feature>
<evidence type="ECO:0000313" key="2">
    <source>
        <dbReference type="EMBL" id="CAD7289274.1"/>
    </source>
</evidence>
<name>A0ABM8Q8W5_9BACT</name>
<evidence type="ECO:0000256" key="1">
    <source>
        <dbReference type="SAM" id="Phobius"/>
    </source>
</evidence>
<feature type="transmembrane region" description="Helical" evidence="1">
    <location>
        <begin position="538"/>
        <end position="557"/>
    </location>
</feature>
<feature type="transmembrane region" description="Helical" evidence="1">
    <location>
        <begin position="511"/>
        <end position="531"/>
    </location>
</feature>
<protein>
    <recommendedName>
        <fullName evidence="4">Pentapeptide repeat-containing protein</fullName>
    </recommendedName>
</protein>
<comment type="caution">
    <text evidence="2">The sequence shown here is derived from an EMBL/GenBank/DDBJ whole genome shotgun (WGS) entry which is preliminary data.</text>
</comment>
<feature type="transmembrane region" description="Helical" evidence="1">
    <location>
        <begin position="711"/>
        <end position="729"/>
    </location>
</feature>
<dbReference type="Pfam" id="PF13576">
    <property type="entry name" value="Pentapeptide_3"/>
    <property type="match status" value="1"/>
</dbReference>